<proteinExistence type="predicted"/>
<organism evidence="1">
    <name type="scientific">Arundo donax</name>
    <name type="common">Giant reed</name>
    <name type="synonym">Donax arundinaceus</name>
    <dbReference type="NCBI Taxonomy" id="35708"/>
    <lineage>
        <taxon>Eukaryota</taxon>
        <taxon>Viridiplantae</taxon>
        <taxon>Streptophyta</taxon>
        <taxon>Embryophyta</taxon>
        <taxon>Tracheophyta</taxon>
        <taxon>Spermatophyta</taxon>
        <taxon>Magnoliopsida</taxon>
        <taxon>Liliopsida</taxon>
        <taxon>Poales</taxon>
        <taxon>Poaceae</taxon>
        <taxon>PACMAD clade</taxon>
        <taxon>Arundinoideae</taxon>
        <taxon>Arundineae</taxon>
        <taxon>Arundo</taxon>
    </lineage>
</organism>
<protein>
    <submittedName>
        <fullName evidence="1">Uncharacterized protein</fullName>
    </submittedName>
</protein>
<dbReference type="EMBL" id="GBRH01263399">
    <property type="protein sequence ID" value="JAD34496.1"/>
    <property type="molecule type" value="Transcribed_RNA"/>
</dbReference>
<reference evidence="1" key="2">
    <citation type="journal article" date="2015" name="Data Brief">
        <title>Shoot transcriptome of the giant reed, Arundo donax.</title>
        <authorList>
            <person name="Barrero R.A."/>
            <person name="Guerrero F.D."/>
            <person name="Moolhuijzen P."/>
            <person name="Goolsby J.A."/>
            <person name="Tidwell J."/>
            <person name="Bellgard S.E."/>
            <person name="Bellgard M.I."/>
        </authorList>
    </citation>
    <scope>NUCLEOTIDE SEQUENCE</scope>
    <source>
        <tissue evidence="1">Shoot tissue taken approximately 20 cm above the soil surface</tissue>
    </source>
</reference>
<reference evidence="1" key="1">
    <citation type="submission" date="2014-09" db="EMBL/GenBank/DDBJ databases">
        <authorList>
            <person name="Magalhaes I.L.F."/>
            <person name="Oliveira U."/>
            <person name="Santos F.R."/>
            <person name="Vidigal T.H.D.A."/>
            <person name="Brescovit A.D."/>
            <person name="Santos A.J."/>
        </authorList>
    </citation>
    <scope>NUCLEOTIDE SEQUENCE</scope>
    <source>
        <tissue evidence="1">Shoot tissue taken approximately 20 cm above the soil surface</tissue>
    </source>
</reference>
<accession>A0A0A8Z6R8</accession>
<sequence>MKATTIDTHTLKQLSTRMILA</sequence>
<dbReference type="AlphaFoldDB" id="A0A0A8Z6R8"/>
<evidence type="ECO:0000313" key="1">
    <source>
        <dbReference type="EMBL" id="JAD34496.1"/>
    </source>
</evidence>
<name>A0A0A8Z6R8_ARUDO</name>